<evidence type="ECO:0000313" key="2">
    <source>
        <dbReference type="EMBL" id="MCW3473111.1"/>
    </source>
</evidence>
<dbReference type="RefSeq" id="WP_264711691.1">
    <property type="nucleotide sequence ID" value="NZ_JAPDNT010000001.1"/>
</dbReference>
<keyword evidence="3" id="KW-1185">Reference proteome</keyword>
<dbReference type="PROSITE" id="PS51257">
    <property type="entry name" value="PROKAR_LIPOPROTEIN"/>
    <property type="match status" value="1"/>
</dbReference>
<dbReference type="Proteomes" id="UP001165679">
    <property type="component" value="Unassembled WGS sequence"/>
</dbReference>
<comment type="caution">
    <text evidence="2">The sequence shown here is derived from an EMBL/GenBank/DDBJ whole genome shotgun (WGS) entry which is preliminary data.</text>
</comment>
<feature type="region of interest" description="Disordered" evidence="1">
    <location>
        <begin position="122"/>
        <end position="144"/>
    </location>
</feature>
<reference evidence="2" key="1">
    <citation type="submission" date="2022-09" db="EMBL/GenBank/DDBJ databases">
        <title>Rhodovastum sp. nov. RN2-1 isolated from soil in Seongnam, South Korea.</title>
        <authorList>
            <person name="Le N.T."/>
        </authorList>
    </citation>
    <scope>NUCLEOTIDE SEQUENCE</scope>
    <source>
        <strain evidence="2">RN2-1</strain>
    </source>
</reference>
<dbReference type="EMBL" id="JAPDNT010000001">
    <property type="protein sequence ID" value="MCW3473111.1"/>
    <property type="molecule type" value="Genomic_DNA"/>
</dbReference>
<protein>
    <recommendedName>
        <fullName evidence="4">Lipoprotein</fullName>
    </recommendedName>
</protein>
<gene>
    <name evidence="2" type="ORF">OL599_00835</name>
</gene>
<evidence type="ECO:0000256" key="1">
    <source>
        <dbReference type="SAM" id="MobiDB-lite"/>
    </source>
</evidence>
<sequence length="144" mass="15644">MRPRRPAALLLAGLVLTGCTLVDQRTFQRTPPAPTAEDVARARLPPLPLVVIRFDQLDTDYQPALAEAIEAAQARKPDVVFDVLTPIPTGEAREVQERYARQGAEDAAAVANALAAEGVPPDRVHMGYRGDPGTPPREVRVYAR</sequence>
<dbReference type="AlphaFoldDB" id="A0AA41YJ24"/>
<name>A0AA41YJ24_9PROT</name>
<evidence type="ECO:0000313" key="3">
    <source>
        <dbReference type="Proteomes" id="UP001165679"/>
    </source>
</evidence>
<organism evidence="2 3">
    <name type="scientific">Limobrevibacterium gyesilva</name>
    <dbReference type="NCBI Taxonomy" id="2991712"/>
    <lineage>
        <taxon>Bacteria</taxon>
        <taxon>Pseudomonadati</taxon>
        <taxon>Pseudomonadota</taxon>
        <taxon>Alphaproteobacteria</taxon>
        <taxon>Acetobacterales</taxon>
        <taxon>Acetobacteraceae</taxon>
        <taxon>Limobrevibacterium</taxon>
    </lineage>
</organism>
<accession>A0AA41YJ24</accession>
<proteinExistence type="predicted"/>
<reference evidence="2" key="2">
    <citation type="submission" date="2022-10" db="EMBL/GenBank/DDBJ databases">
        <authorList>
            <person name="Trinh H.N."/>
        </authorList>
    </citation>
    <scope>NUCLEOTIDE SEQUENCE</scope>
    <source>
        <strain evidence="2">RN2-1</strain>
    </source>
</reference>
<evidence type="ECO:0008006" key="4">
    <source>
        <dbReference type="Google" id="ProtNLM"/>
    </source>
</evidence>